<dbReference type="InParanoid" id="W7X3P8"/>
<sequence>MIIVLLQQIWSNSNFKIHFWSYYFCPSINKQVNDKQCQFFQRFSIIQNENQVITQQNYKILTFFVQHSMFQFRKTMFPISCTKGKKDQQSQDLSLRFKKVQNIYNLGHFYH</sequence>
<dbReference type="Proteomes" id="UP000009168">
    <property type="component" value="Unassembled WGS sequence"/>
</dbReference>
<dbReference type="GeneID" id="24441660"/>
<evidence type="ECO:0000313" key="1">
    <source>
        <dbReference type="EMBL" id="EWS73940.1"/>
    </source>
</evidence>
<gene>
    <name evidence="1" type="ORF">TTHERM_001086740</name>
</gene>
<dbReference type="AlphaFoldDB" id="W7X3P8"/>
<keyword evidence="2" id="KW-1185">Reference proteome</keyword>
<dbReference type="EMBL" id="GG662662">
    <property type="protein sequence ID" value="EWS73940.1"/>
    <property type="molecule type" value="Genomic_DNA"/>
</dbReference>
<accession>W7X3P8</accession>
<organism evidence="1 2">
    <name type="scientific">Tetrahymena thermophila (strain SB210)</name>
    <dbReference type="NCBI Taxonomy" id="312017"/>
    <lineage>
        <taxon>Eukaryota</taxon>
        <taxon>Sar</taxon>
        <taxon>Alveolata</taxon>
        <taxon>Ciliophora</taxon>
        <taxon>Intramacronucleata</taxon>
        <taxon>Oligohymenophorea</taxon>
        <taxon>Hymenostomatida</taxon>
        <taxon>Tetrahymenina</taxon>
        <taxon>Tetrahymenidae</taxon>
        <taxon>Tetrahymena</taxon>
    </lineage>
</organism>
<protein>
    <submittedName>
        <fullName evidence="1">Uncharacterized protein</fullName>
    </submittedName>
</protein>
<proteinExistence type="predicted"/>
<reference evidence="2" key="1">
    <citation type="journal article" date="2006" name="PLoS Biol.">
        <title>Macronuclear genome sequence of the ciliate Tetrahymena thermophila, a model eukaryote.</title>
        <authorList>
            <person name="Eisen J.A."/>
            <person name="Coyne R.S."/>
            <person name="Wu M."/>
            <person name="Wu D."/>
            <person name="Thiagarajan M."/>
            <person name="Wortman J.R."/>
            <person name="Badger J.H."/>
            <person name="Ren Q."/>
            <person name="Amedeo P."/>
            <person name="Jones K.M."/>
            <person name="Tallon L.J."/>
            <person name="Delcher A.L."/>
            <person name="Salzberg S.L."/>
            <person name="Silva J.C."/>
            <person name="Haas B.J."/>
            <person name="Majoros W.H."/>
            <person name="Farzad M."/>
            <person name="Carlton J.M."/>
            <person name="Smith R.K. Jr."/>
            <person name="Garg J."/>
            <person name="Pearlman R.E."/>
            <person name="Karrer K.M."/>
            <person name="Sun L."/>
            <person name="Manning G."/>
            <person name="Elde N.C."/>
            <person name="Turkewitz A.P."/>
            <person name="Asai D.J."/>
            <person name="Wilkes D.E."/>
            <person name="Wang Y."/>
            <person name="Cai H."/>
            <person name="Collins K."/>
            <person name="Stewart B.A."/>
            <person name="Lee S.R."/>
            <person name="Wilamowska K."/>
            <person name="Weinberg Z."/>
            <person name="Ruzzo W.L."/>
            <person name="Wloga D."/>
            <person name="Gaertig J."/>
            <person name="Frankel J."/>
            <person name="Tsao C.-C."/>
            <person name="Gorovsky M.A."/>
            <person name="Keeling P.J."/>
            <person name="Waller R.F."/>
            <person name="Patron N.J."/>
            <person name="Cherry J.M."/>
            <person name="Stover N.A."/>
            <person name="Krieger C.J."/>
            <person name="del Toro C."/>
            <person name="Ryder H.F."/>
            <person name="Williamson S.C."/>
            <person name="Barbeau R.A."/>
            <person name="Hamilton E.P."/>
            <person name="Orias E."/>
        </authorList>
    </citation>
    <scope>NUCLEOTIDE SEQUENCE [LARGE SCALE GENOMIC DNA]</scope>
    <source>
        <strain evidence="2">SB210</strain>
    </source>
</reference>
<evidence type="ECO:0000313" key="2">
    <source>
        <dbReference type="Proteomes" id="UP000009168"/>
    </source>
</evidence>
<dbReference type="KEGG" id="tet:TTHERM_001086740"/>
<dbReference type="RefSeq" id="XP_012653521.1">
    <property type="nucleotide sequence ID" value="XM_012798067.1"/>
</dbReference>
<name>W7X3P8_TETTS</name>